<gene>
    <name evidence="4" type="ORF">GCM10023258_30580</name>
</gene>
<organism evidence="4 5">
    <name type="scientific">Terrabacter aeriphilus</name>
    <dbReference type="NCBI Taxonomy" id="515662"/>
    <lineage>
        <taxon>Bacteria</taxon>
        <taxon>Bacillati</taxon>
        <taxon>Actinomycetota</taxon>
        <taxon>Actinomycetes</taxon>
        <taxon>Micrococcales</taxon>
        <taxon>Intrasporangiaceae</taxon>
        <taxon>Terrabacter</taxon>
    </lineage>
</organism>
<reference evidence="5" key="1">
    <citation type="journal article" date="2019" name="Int. J. Syst. Evol. Microbiol.">
        <title>The Global Catalogue of Microorganisms (GCM) 10K type strain sequencing project: providing services to taxonomists for standard genome sequencing and annotation.</title>
        <authorList>
            <consortium name="The Broad Institute Genomics Platform"/>
            <consortium name="The Broad Institute Genome Sequencing Center for Infectious Disease"/>
            <person name="Wu L."/>
            <person name="Ma J."/>
        </authorList>
    </citation>
    <scope>NUCLEOTIDE SEQUENCE [LARGE SCALE GENOMIC DNA]</scope>
    <source>
        <strain evidence="5">JCM 17687</strain>
    </source>
</reference>
<protein>
    <recommendedName>
        <fullName evidence="3">Glycosyltransferase subfamily 4-like N-terminal domain-containing protein</fullName>
    </recommendedName>
</protein>
<evidence type="ECO:0000259" key="3">
    <source>
        <dbReference type="Pfam" id="PF13439"/>
    </source>
</evidence>
<accession>A0ABP9JIA5</accession>
<dbReference type="Pfam" id="PF13439">
    <property type="entry name" value="Glyco_transf_4"/>
    <property type="match status" value="1"/>
</dbReference>
<keyword evidence="1" id="KW-0328">Glycosyltransferase</keyword>
<dbReference type="Gene3D" id="3.40.50.2000">
    <property type="entry name" value="Glycogen Phosphorylase B"/>
    <property type="match status" value="2"/>
</dbReference>
<sequence length="348" mass="38937">MRLADPRPRADVPDAQWWPPRMLEPGWVDAHADDFDLMHVHFGFDAVSPADLEDLVACLRRHGKPLVLTVHDLRNPHQLDRALHDAQLDVLVPAADALLTLTRGAAQQVRTRWGREATVVPHPHVVEEPRLSLPRRQRRPGDPFVVGVHAKSLRAGMDPLPVIEAVAEALPLMPGARLRVDAHTDVMTPGFARHDEGLATRLRELERRADIELHVHDYFTDDELWDYLESLDVSLLPYRFGTHSGWLEACHDLGTTVIAPDCGYYADQRPCLLYAVAHDSDSDSGRSERPVATGSLRDALLTAHRERPQWRADPLERARERAEIARVHDEVYAAVLDTVASGGVVCTS</sequence>
<name>A0ABP9JIA5_9MICO</name>
<proteinExistence type="predicted"/>
<keyword evidence="2" id="KW-0808">Transferase</keyword>
<dbReference type="InterPro" id="IPR028098">
    <property type="entry name" value="Glyco_trans_4-like_N"/>
</dbReference>
<keyword evidence="5" id="KW-1185">Reference proteome</keyword>
<feature type="domain" description="Glycosyltransferase subfamily 4-like N-terminal" evidence="3">
    <location>
        <begin position="29"/>
        <end position="122"/>
    </location>
</feature>
<evidence type="ECO:0000313" key="5">
    <source>
        <dbReference type="Proteomes" id="UP001500427"/>
    </source>
</evidence>
<evidence type="ECO:0000256" key="2">
    <source>
        <dbReference type="ARBA" id="ARBA00022679"/>
    </source>
</evidence>
<comment type="caution">
    <text evidence="4">The sequence shown here is derived from an EMBL/GenBank/DDBJ whole genome shotgun (WGS) entry which is preliminary data.</text>
</comment>
<evidence type="ECO:0000313" key="4">
    <source>
        <dbReference type="EMBL" id="GAA5031985.1"/>
    </source>
</evidence>
<dbReference type="EMBL" id="BAABIW010000019">
    <property type="protein sequence ID" value="GAA5031985.1"/>
    <property type="molecule type" value="Genomic_DNA"/>
</dbReference>
<evidence type="ECO:0000256" key="1">
    <source>
        <dbReference type="ARBA" id="ARBA00022676"/>
    </source>
</evidence>
<dbReference type="Proteomes" id="UP001500427">
    <property type="component" value="Unassembled WGS sequence"/>
</dbReference>
<dbReference type="SUPFAM" id="SSF53756">
    <property type="entry name" value="UDP-Glycosyltransferase/glycogen phosphorylase"/>
    <property type="match status" value="1"/>
</dbReference>